<evidence type="ECO:0000313" key="2">
    <source>
        <dbReference type="Proteomes" id="UP000277928"/>
    </source>
</evidence>
<reference evidence="1 2" key="1">
    <citation type="submission" date="2018-08" db="EMBL/GenBank/DDBJ databases">
        <authorList>
            <person name="Laetsch R D."/>
            <person name="Stevens L."/>
            <person name="Kumar S."/>
            <person name="Blaxter L. M."/>
        </authorList>
    </citation>
    <scope>NUCLEOTIDE SEQUENCE [LARGE SCALE GENOMIC DNA]</scope>
</reference>
<organism evidence="1 2">
    <name type="scientific">Litomosoides sigmodontis</name>
    <name type="common">Filarial nematode worm</name>
    <dbReference type="NCBI Taxonomy" id="42156"/>
    <lineage>
        <taxon>Eukaryota</taxon>
        <taxon>Metazoa</taxon>
        <taxon>Ecdysozoa</taxon>
        <taxon>Nematoda</taxon>
        <taxon>Chromadorea</taxon>
        <taxon>Rhabditida</taxon>
        <taxon>Spirurina</taxon>
        <taxon>Spiruromorpha</taxon>
        <taxon>Filarioidea</taxon>
        <taxon>Onchocercidae</taxon>
        <taxon>Litomosoides</taxon>
    </lineage>
</organism>
<proteinExistence type="predicted"/>
<keyword evidence="2" id="KW-1185">Reference proteome</keyword>
<dbReference type="STRING" id="42156.A0A3P6U3H2"/>
<sequence>MESNFDSKVEISPSGMFLLMPNNLPSQGNRSCQFRPFGVLEPLCAKAARRDIAKALPLICEIASVKYKLKELDKEYNKLKKSLVLVT</sequence>
<protein>
    <submittedName>
        <fullName evidence="1">Uncharacterized protein</fullName>
    </submittedName>
</protein>
<name>A0A3P6U3H2_LITSI</name>
<dbReference type="EMBL" id="UYRX01001382">
    <property type="protein sequence ID" value="VDK89433.1"/>
    <property type="molecule type" value="Genomic_DNA"/>
</dbReference>
<accession>A0A3P6U3H2</accession>
<dbReference type="AlphaFoldDB" id="A0A3P6U3H2"/>
<dbReference type="Proteomes" id="UP000277928">
    <property type="component" value="Unassembled WGS sequence"/>
</dbReference>
<gene>
    <name evidence="1" type="ORF">NLS_LOCUS9128</name>
</gene>
<evidence type="ECO:0000313" key="1">
    <source>
        <dbReference type="EMBL" id="VDK89433.1"/>
    </source>
</evidence>
<dbReference type="OrthoDB" id="5826082at2759"/>